<feature type="transmembrane region" description="Helical" evidence="1">
    <location>
        <begin position="234"/>
        <end position="258"/>
    </location>
</feature>
<dbReference type="OrthoDB" id="5970528at2759"/>
<evidence type="ECO:0000313" key="3">
    <source>
        <dbReference type="EMBL" id="CAG5128003.1"/>
    </source>
</evidence>
<protein>
    <recommendedName>
        <fullName evidence="2">SUEL-type lectin domain-containing protein</fullName>
    </recommendedName>
</protein>
<organism evidence="3 4">
    <name type="scientific">Candidula unifasciata</name>
    <dbReference type="NCBI Taxonomy" id="100452"/>
    <lineage>
        <taxon>Eukaryota</taxon>
        <taxon>Metazoa</taxon>
        <taxon>Spiralia</taxon>
        <taxon>Lophotrochozoa</taxon>
        <taxon>Mollusca</taxon>
        <taxon>Gastropoda</taxon>
        <taxon>Heterobranchia</taxon>
        <taxon>Euthyneura</taxon>
        <taxon>Panpulmonata</taxon>
        <taxon>Eupulmonata</taxon>
        <taxon>Stylommatophora</taxon>
        <taxon>Helicina</taxon>
        <taxon>Helicoidea</taxon>
        <taxon>Geomitridae</taxon>
        <taxon>Candidula</taxon>
    </lineage>
</organism>
<feature type="non-terminal residue" evidence="3">
    <location>
        <position position="328"/>
    </location>
</feature>
<dbReference type="Proteomes" id="UP000678393">
    <property type="component" value="Unassembled WGS sequence"/>
</dbReference>
<dbReference type="EMBL" id="CAJHNH020002890">
    <property type="protein sequence ID" value="CAG5128003.1"/>
    <property type="molecule type" value="Genomic_DNA"/>
</dbReference>
<dbReference type="Gene3D" id="2.60.120.740">
    <property type="match status" value="2"/>
</dbReference>
<evidence type="ECO:0000259" key="2">
    <source>
        <dbReference type="PROSITE" id="PS50228"/>
    </source>
</evidence>
<sequence>VMLDLCEDRSSCAVLASPETFTQDPCVGTPKYLEAYYKCRPDEFEHKTVCDGETMKITCGRGNRIAVYSAMFGRTPNGTDRYCQAPRTLSEVSSRCQGKRDCALPASQGVFGDPCAEGINTYLTVSYACGMLQLTLSPPSVTTTLNPASLNSTKGLGSRTELDSEQSVHSKKMNEVPESGYVTERNLTVLCANYTKPDVRWVQFVRPRDTFTIGFLRDWFSAIHYIQVHQEKAWLYFTLGICFGIIVMLLFVLIKVCINFRRNIRARLDVSEPTHRSAHINNHSSMDAPMLEHSDSVDRIEVVRFSPRNTLRSQRSNSHHRDLVNYYG</sequence>
<gene>
    <name evidence="3" type="ORF">CUNI_LOCUS13561</name>
</gene>
<dbReference type="AlphaFoldDB" id="A0A8S3ZEW0"/>
<evidence type="ECO:0000313" key="4">
    <source>
        <dbReference type="Proteomes" id="UP000678393"/>
    </source>
</evidence>
<feature type="domain" description="SUEL-type lectin" evidence="2">
    <location>
        <begin position="49"/>
        <end position="130"/>
    </location>
</feature>
<dbReference type="InterPro" id="IPR043159">
    <property type="entry name" value="Lectin_gal-bd_sf"/>
</dbReference>
<dbReference type="PANTHER" id="PTHR46780">
    <property type="entry name" value="PROTEIN EVA-1"/>
    <property type="match status" value="1"/>
</dbReference>
<dbReference type="Pfam" id="PF02140">
    <property type="entry name" value="SUEL_Lectin"/>
    <property type="match status" value="1"/>
</dbReference>
<keyword evidence="1" id="KW-0472">Membrane</keyword>
<dbReference type="CDD" id="cd22829">
    <property type="entry name" value="Gal_Rha_Lectin_EVA1_EVA1C_rpt2"/>
    <property type="match status" value="1"/>
</dbReference>
<keyword evidence="1" id="KW-1133">Transmembrane helix</keyword>
<keyword evidence="1" id="KW-0812">Transmembrane</keyword>
<feature type="domain" description="SUEL-type lectin" evidence="2">
    <location>
        <begin position="1"/>
        <end position="40"/>
    </location>
</feature>
<name>A0A8S3ZEW0_9EUPU</name>
<dbReference type="InterPro" id="IPR000922">
    <property type="entry name" value="Lectin_gal-bd_dom"/>
</dbReference>
<comment type="caution">
    <text evidence="3">The sequence shown here is derived from an EMBL/GenBank/DDBJ whole genome shotgun (WGS) entry which is preliminary data.</text>
</comment>
<dbReference type="PROSITE" id="PS50228">
    <property type="entry name" value="SUEL_LECTIN"/>
    <property type="match status" value="2"/>
</dbReference>
<dbReference type="GO" id="GO:0030246">
    <property type="term" value="F:carbohydrate binding"/>
    <property type="evidence" value="ECO:0007669"/>
    <property type="project" value="InterPro"/>
</dbReference>
<reference evidence="3" key="1">
    <citation type="submission" date="2021-04" db="EMBL/GenBank/DDBJ databases">
        <authorList>
            <consortium name="Molecular Ecology Group"/>
        </authorList>
    </citation>
    <scope>NUCLEOTIDE SEQUENCE</scope>
</reference>
<proteinExistence type="predicted"/>
<evidence type="ECO:0000256" key="1">
    <source>
        <dbReference type="SAM" id="Phobius"/>
    </source>
</evidence>
<accession>A0A8S3ZEW0</accession>
<keyword evidence="4" id="KW-1185">Reference proteome</keyword>